<organism evidence="1 2">
    <name type="scientific">Lactococcus garvieae (strain Lg2)</name>
    <name type="common">Enterococcus seriolicida</name>
    <dbReference type="NCBI Taxonomy" id="420890"/>
    <lineage>
        <taxon>Bacteria</taxon>
        <taxon>Bacillati</taxon>
        <taxon>Bacillota</taxon>
        <taxon>Bacilli</taxon>
        <taxon>Lactobacillales</taxon>
        <taxon>Streptococcaceae</taxon>
        <taxon>Lactococcus</taxon>
    </lineage>
</organism>
<dbReference type="KEGG" id="lgv:LCGL_1155"/>
<reference evidence="1 2" key="1">
    <citation type="journal article" date="2011" name="PLoS ONE">
        <title>Complete genome sequence and comparative analysis of the fish pathogen Lactococcus garvieae.</title>
        <authorList>
            <person name="Morita H."/>
            <person name="Toh H."/>
            <person name="Oshima K."/>
            <person name="Yoshizaki M."/>
            <person name="Kawanishi M."/>
            <person name="Nakaya K."/>
            <person name="Suzuki T."/>
            <person name="Miyauchi E."/>
            <person name="Ishii Y."/>
            <person name="Tanabe S."/>
            <person name="Murakami M."/>
            <person name="Hattori M."/>
        </authorList>
    </citation>
    <scope>NUCLEOTIDE SEQUENCE [LARGE SCALE GENOMIC DNA]</scope>
    <source>
        <strain evidence="1 2">Lg2</strain>
    </source>
</reference>
<dbReference type="AlphaFoldDB" id="F9VE64"/>
<dbReference type="Gene3D" id="3.90.75.20">
    <property type="match status" value="1"/>
</dbReference>
<dbReference type="STRING" id="420890.LCGL_1155"/>
<evidence type="ECO:0000313" key="1">
    <source>
        <dbReference type="EMBL" id="BAK60615.1"/>
    </source>
</evidence>
<keyword evidence="1" id="KW-0255">Endonuclease</keyword>
<sequence length="114" mass="13427">MFMEKYMTQETWKKLEYINSPRIVGKIVGEYEISNYGKLRQVLTDNIRRNLKLNTSSDQRPRYSFVLDNGKRVMPFMHQLVAQTFIDNPEGLPNVKHIDGNKTNNYVGNLRWSS</sequence>
<dbReference type="GO" id="GO:0004519">
    <property type="term" value="F:endonuclease activity"/>
    <property type="evidence" value="ECO:0007669"/>
    <property type="project" value="UniProtKB-KW"/>
</dbReference>
<proteinExistence type="predicted"/>
<dbReference type="EMBL" id="AP009333">
    <property type="protein sequence ID" value="BAK60615.1"/>
    <property type="molecule type" value="Genomic_DNA"/>
</dbReference>
<keyword evidence="1" id="KW-0540">Nuclease</keyword>
<accession>F9VE64</accession>
<keyword evidence="1" id="KW-0378">Hydrolase</keyword>
<evidence type="ECO:0000313" key="2">
    <source>
        <dbReference type="Proteomes" id="UP000008520"/>
    </source>
</evidence>
<name>F9VE64_LACGL</name>
<gene>
    <name evidence="1" type="ordered locus">LCGL_1155</name>
</gene>
<dbReference type="HOGENOM" id="CLU_2381063_0_0_9"/>
<protein>
    <submittedName>
        <fullName evidence="1">Phage endonuclease</fullName>
    </submittedName>
</protein>
<dbReference type="SUPFAM" id="SSF54060">
    <property type="entry name" value="His-Me finger endonucleases"/>
    <property type="match status" value="1"/>
</dbReference>
<keyword evidence="2" id="KW-1185">Reference proteome</keyword>
<dbReference type="Proteomes" id="UP000008520">
    <property type="component" value="Chromosome"/>
</dbReference>
<dbReference type="InterPro" id="IPR044925">
    <property type="entry name" value="His-Me_finger_sf"/>
</dbReference>